<gene>
    <name evidence="2" type="ORF">M9Y10_026215</name>
</gene>
<name>A0ABR2H702_9EUKA</name>
<evidence type="ECO:0000256" key="1">
    <source>
        <dbReference type="SAM" id="Phobius"/>
    </source>
</evidence>
<protein>
    <submittedName>
        <fullName evidence="2">Uncharacterized protein</fullName>
    </submittedName>
</protein>
<evidence type="ECO:0000313" key="3">
    <source>
        <dbReference type="Proteomes" id="UP001470230"/>
    </source>
</evidence>
<organism evidence="2 3">
    <name type="scientific">Tritrichomonas musculus</name>
    <dbReference type="NCBI Taxonomy" id="1915356"/>
    <lineage>
        <taxon>Eukaryota</taxon>
        <taxon>Metamonada</taxon>
        <taxon>Parabasalia</taxon>
        <taxon>Tritrichomonadida</taxon>
        <taxon>Tritrichomonadidae</taxon>
        <taxon>Tritrichomonas</taxon>
    </lineage>
</organism>
<feature type="transmembrane region" description="Helical" evidence="1">
    <location>
        <begin position="21"/>
        <end position="43"/>
    </location>
</feature>
<reference evidence="2 3" key="1">
    <citation type="submission" date="2024-04" db="EMBL/GenBank/DDBJ databases">
        <title>Tritrichomonas musculus Genome.</title>
        <authorList>
            <person name="Alves-Ferreira E."/>
            <person name="Grigg M."/>
            <person name="Lorenzi H."/>
            <person name="Galac M."/>
        </authorList>
    </citation>
    <scope>NUCLEOTIDE SEQUENCE [LARGE SCALE GENOMIC DNA]</scope>
    <source>
        <strain evidence="2 3">EAF2021</strain>
    </source>
</reference>
<comment type="caution">
    <text evidence="2">The sequence shown here is derived from an EMBL/GenBank/DDBJ whole genome shotgun (WGS) entry which is preliminary data.</text>
</comment>
<dbReference type="Proteomes" id="UP001470230">
    <property type="component" value="Unassembled WGS sequence"/>
</dbReference>
<keyword evidence="1" id="KW-0812">Transmembrane</keyword>
<keyword evidence="1" id="KW-1133">Transmembrane helix</keyword>
<dbReference type="EMBL" id="JAPFFF010000039">
    <property type="protein sequence ID" value="KAK8842002.1"/>
    <property type="molecule type" value="Genomic_DNA"/>
</dbReference>
<proteinExistence type="predicted"/>
<keyword evidence="1" id="KW-0472">Membrane</keyword>
<accession>A0ABR2H702</accession>
<feature type="transmembrane region" description="Helical" evidence="1">
    <location>
        <begin position="80"/>
        <end position="99"/>
    </location>
</feature>
<keyword evidence="3" id="KW-1185">Reference proteome</keyword>
<sequence>MFLSNGLALYANYSNKLNLNFTVSIILISLACLPAIISLYLYFFADFKFDDSDSDSILEGSDLDSCEDSSEINCSLLEYTIFYITPFAWFFYGMAIPLMTEKIFNKNE</sequence>
<evidence type="ECO:0000313" key="2">
    <source>
        <dbReference type="EMBL" id="KAK8842002.1"/>
    </source>
</evidence>